<keyword evidence="2" id="KW-1185">Reference proteome</keyword>
<sequence>MLKIGWEVIFQDPRKCEVYGISCEGSGKQVFTSHTKASHMVKVQMLWSAKFTTT</sequence>
<reference evidence="1" key="1">
    <citation type="journal article" date="2019" name="bioRxiv">
        <title>The Genome of the Zebra Mussel, Dreissena polymorpha: A Resource for Invasive Species Research.</title>
        <authorList>
            <person name="McCartney M.A."/>
            <person name="Auch B."/>
            <person name="Kono T."/>
            <person name="Mallez S."/>
            <person name="Zhang Y."/>
            <person name="Obille A."/>
            <person name="Becker A."/>
            <person name="Abrahante J.E."/>
            <person name="Garbe J."/>
            <person name="Badalamenti J.P."/>
            <person name="Herman A."/>
            <person name="Mangelson H."/>
            <person name="Liachko I."/>
            <person name="Sullivan S."/>
            <person name="Sone E.D."/>
            <person name="Koren S."/>
            <person name="Silverstein K.A.T."/>
            <person name="Beckman K.B."/>
            <person name="Gohl D.M."/>
        </authorList>
    </citation>
    <scope>NUCLEOTIDE SEQUENCE</scope>
    <source>
        <strain evidence="1">Duluth1</strain>
        <tissue evidence="1">Whole animal</tissue>
    </source>
</reference>
<organism evidence="1 2">
    <name type="scientific">Dreissena polymorpha</name>
    <name type="common">Zebra mussel</name>
    <name type="synonym">Mytilus polymorpha</name>
    <dbReference type="NCBI Taxonomy" id="45954"/>
    <lineage>
        <taxon>Eukaryota</taxon>
        <taxon>Metazoa</taxon>
        <taxon>Spiralia</taxon>
        <taxon>Lophotrochozoa</taxon>
        <taxon>Mollusca</taxon>
        <taxon>Bivalvia</taxon>
        <taxon>Autobranchia</taxon>
        <taxon>Heteroconchia</taxon>
        <taxon>Euheterodonta</taxon>
        <taxon>Imparidentia</taxon>
        <taxon>Neoheterodontei</taxon>
        <taxon>Myida</taxon>
        <taxon>Dreissenoidea</taxon>
        <taxon>Dreissenidae</taxon>
        <taxon>Dreissena</taxon>
    </lineage>
</organism>
<gene>
    <name evidence="1" type="ORF">DPMN_075559</name>
</gene>
<comment type="caution">
    <text evidence="1">The sequence shown here is derived from an EMBL/GenBank/DDBJ whole genome shotgun (WGS) entry which is preliminary data.</text>
</comment>
<name>A0A9D3YKL2_DREPO</name>
<dbReference type="EMBL" id="JAIWYP010000015">
    <property type="protein sequence ID" value="KAH3700580.1"/>
    <property type="molecule type" value="Genomic_DNA"/>
</dbReference>
<evidence type="ECO:0000313" key="2">
    <source>
        <dbReference type="Proteomes" id="UP000828390"/>
    </source>
</evidence>
<dbReference type="AlphaFoldDB" id="A0A9D3YKL2"/>
<evidence type="ECO:0000313" key="1">
    <source>
        <dbReference type="EMBL" id="KAH3700580.1"/>
    </source>
</evidence>
<reference evidence="1" key="2">
    <citation type="submission" date="2020-11" db="EMBL/GenBank/DDBJ databases">
        <authorList>
            <person name="McCartney M.A."/>
            <person name="Auch B."/>
            <person name="Kono T."/>
            <person name="Mallez S."/>
            <person name="Becker A."/>
            <person name="Gohl D.M."/>
            <person name="Silverstein K.A.T."/>
            <person name="Koren S."/>
            <person name="Bechman K.B."/>
            <person name="Herman A."/>
            <person name="Abrahante J.E."/>
            <person name="Garbe J."/>
        </authorList>
    </citation>
    <scope>NUCLEOTIDE SEQUENCE</scope>
    <source>
        <strain evidence="1">Duluth1</strain>
        <tissue evidence="1">Whole animal</tissue>
    </source>
</reference>
<protein>
    <submittedName>
        <fullName evidence="1">Uncharacterized protein</fullName>
    </submittedName>
</protein>
<dbReference type="Proteomes" id="UP000828390">
    <property type="component" value="Unassembled WGS sequence"/>
</dbReference>
<accession>A0A9D3YKL2</accession>
<proteinExistence type="predicted"/>